<evidence type="ECO:0000256" key="2">
    <source>
        <dbReference type="SAM" id="Phobius"/>
    </source>
</evidence>
<dbReference type="VEuPathDB" id="AmoebaDB:NfTy_009890"/>
<dbReference type="Proteomes" id="UP000444721">
    <property type="component" value="Unassembled WGS sequence"/>
</dbReference>
<protein>
    <submittedName>
        <fullName evidence="3">Uncharacterized protein</fullName>
    </submittedName>
</protein>
<dbReference type="OrthoDB" id="10603369at2759"/>
<dbReference type="RefSeq" id="XP_044558587.1">
    <property type="nucleotide sequence ID" value="XM_044710987.1"/>
</dbReference>
<evidence type="ECO:0000256" key="1">
    <source>
        <dbReference type="SAM" id="MobiDB-lite"/>
    </source>
</evidence>
<feature type="region of interest" description="Disordered" evidence="1">
    <location>
        <begin position="307"/>
        <end position="329"/>
    </location>
</feature>
<dbReference type="VEuPathDB" id="AmoebaDB:NF0088950"/>
<keyword evidence="4" id="KW-1185">Reference proteome</keyword>
<dbReference type="VEuPathDB" id="AmoebaDB:FDP41_007261"/>
<feature type="compositionally biased region" description="Pro residues" evidence="1">
    <location>
        <begin position="227"/>
        <end position="243"/>
    </location>
</feature>
<keyword evidence="2" id="KW-1133">Transmembrane helix</keyword>
<comment type="caution">
    <text evidence="3">The sequence shown here is derived from an EMBL/GenBank/DDBJ whole genome shotgun (WGS) entry which is preliminary data.</text>
</comment>
<dbReference type="EMBL" id="VFQX01000058">
    <property type="protein sequence ID" value="KAF0973874.1"/>
    <property type="molecule type" value="Genomic_DNA"/>
</dbReference>
<feature type="compositionally biased region" description="Low complexity" evidence="1">
    <location>
        <begin position="244"/>
        <end position="263"/>
    </location>
</feature>
<accession>A0A6A5BII4</accession>
<reference evidence="3 4" key="1">
    <citation type="journal article" date="2019" name="Sci. Rep.">
        <title>Nanopore sequencing improves the draft genome of the human pathogenic amoeba Naegleria fowleri.</title>
        <authorList>
            <person name="Liechti N."/>
            <person name="Schurch N."/>
            <person name="Bruggmann R."/>
            <person name="Wittwer M."/>
        </authorList>
    </citation>
    <scope>NUCLEOTIDE SEQUENCE [LARGE SCALE GENOMIC DNA]</scope>
    <source>
        <strain evidence="3 4">ATCC 30894</strain>
    </source>
</reference>
<proteinExistence type="predicted"/>
<evidence type="ECO:0000313" key="4">
    <source>
        <dbReference type="Proteomes" id="UP000444721"/>
    </source>
</evidence>
<keyword evidence="2" id="KW-0472">Membrane</keyword>
<dbReference type="AlphaFoldDB" id="A0A6A5BII4"/>
<feature type="transmembrane region" description="Helical" evidence="2">
    <location>
        <begin position="362"/>
        <end position="395"/>
    </location>
</feature>
<organism evidence="3 4">
    <name type="scientific">Naegleria fowleri</name>
    <name type="common">Brain eating amoeba</name>
    <dbReference type="NCBI Taxonomy" id="5763"/>
    <lineage>
        <taxon>Eukaryota</taxon>
        <taxon>Discoba</taxon>
        <taxon>Heterolobosea</taxon>
        <taxon>Tetramitia</taxon>
        <taxon>Eutetramitia</taxon>
        <taxon>Vahlkampfiidae</taxon>
        <taxon>Naegleria</taxon>
    </lineage>
</organism>
<dbReference type="GeneID" id="68114479"/>
<name>A0A6A5BII4_NAEFO</name>
<evidence type="ECO:0000313" key="3">
    <source>
        <dbReference type="EMBL" id="KAF0973874.1"/>
    </source>
</evidence>
<feature type="region of interest" description="Disordered" evidence="1">
    <location>
        <begin position="221"/>
        <end position="267"/>
    </location>
</feature>
<keyword evidence="2" id="KW-0812">Transmembrane</keyword>
<gene>
    <name evidence="3" type="ORF">FDP41_007261</name>
</gene>
<feature type="compositionally biased region" description="Low complexity" evidence="1">
    <location>
        <begin position="314"/>
        <end position="329"/>
    </location>
</feature>
<sequence>MGILRSDKILDFTQDSSSTPSRFYIPITSQPLKDFNLEHYLLMQNQKSNNEKYVFIVRNPCSKGSKVSNEGSSSTSEESEDYVNMKHSKAHVSVVDVSIEEIYFPYSLPPPPQVLNNSNLTLAAGPTDSSKNSTPITTIQLPPLGVEKIVVDLGDSFPSSSFQRKLELSLQSQNLSPQEMIPRNVAVFFSLGREISNVNERIPQILSVNSNTPTTLTILPCNTMTPTSPPTPQIPPAPSPPSANPSMLSTFSSSSSSQETTNTPLKRDLPKATDKLYLWLQCVNGFTMGCPLSYRFMWRMNDPSKVIPPPSSPSPSSSSSISNSSQVISKPVLPPPNVPSLPLNSIPIGTSTNAYTKSDSNLSAIIGIVVGLLCLLLMGACGLVAFVMILVHCLLRKKRKERIHQRAHTLSSSSSTLFSELVPTMVLPPPIGTYFTISNAELTSTTTTNCTTHVVTNAYEPSAPSDDIMERNVPLDVLPSSMSFIANPNVTLQYSQIPSNGHLAEGSTCHSHGPHQ</sequence>
<feature type="transmembrane region" description="Helical" evidence="2">
    <location>
        <begin position="276"/>
        <end position="294"/>
    </location>
</feature>